<dbReference type="EC" id="3.6.3.-" evidence="11"/>
<dbReference type="NCBIfam" id="NF007739">
    <property type="entry name" value="PRK10419.1"/>
    <property type="match status" value="2"/>
</dbReference>
<protein>
    <submittedName>
        <fullName evidence="11">Glutathione import ATP-binding protein GsiA</fullName>
        <ecNumber evidence="11">3.6.3.-</ecNumber>
    </submittedName>
</protein>
<evidence type="ECO:0000313" key="12">
    <source>
        <dbReference type="Proteomes" id="UP000193963"/>
    </source>
</evidence>
<evidence type="ECO:0000313" key="11">
    <source>
        <dbReference type="EMBL" id="SLN38287.1"/>
    </source>
</evidence>
<keyword evidence="8" id="KW-1278">Translocase</keyword>
<gene>
    <name evidence="11" type="primary">gsiA_3</name>
    <name evidence="11" type="ORF">PSM7751_01724</name>
</gene>
<keyword evidence="7 11" id="KW-0067">ATP-binding</keyword>
<dbReference type="Pfam" id="PF00005">
    <property type="entry name" value="ABC_tran"/>
    <property type="match status" value="2"/>
</dbReference>
<dbReference type="PROSITE" id="PS50893">
    <property type="entry name" value="ABC_TRANSPORTER_2"/>
    <property type="match status" value="2"/>
</dbReference>
<proteinExistence type="inferred from homology"/>
<accession>A0A1X6Z265</accession>
<dbReference type="Proteomes" id="UP000193963">
    <property type="component" value="Unassembled WGS sequence"/>
</dbReference>
<dbReference type="InterPro" id="IPR017871">
    <property type="entry name" value="ABC_transporter-like_CS"/>
</dbReference>
<dbReference type="SMART" id="SM00382">
    <property type="entry name" value="AAA"/>
    <property type="match status" value="2"/>
</dbReference>
<dbReference type="FunFam" id="3.40.50.300:FF:002585">
    <property type="entry name" value="Glutathione import ATP-binding protein GsiA"/>
    <property type="match status" value="1"/>
</dbReference>
<evidence type="ECO:0000256" key="5">
    <source>
        <dbReference type="ARBA" id="ARBA00022519"/>
    </source>
</evidence>
<evidence type="ECO:0000256" key="4">
    <source>
        <dbReference type="ARBA" id="ARBA00022475"/>
    </source>
</evidence>
<organism evidence="11 12">
    <name type="scientific">Pseudooceanicola marinus</name>
    <dbReference type="NCBI Taxonomy" id="396013"/>
    <lineage>
        <taxon>Bacteria</taxon>
        <taxon>Pseudomonadati</taxon>
        <taxon>Pseudomonadota</taxon>
        <taxon>Alphaproteobacteria</taxon>
        <taxon>Rhodobacterales</taxon>
        <taxon>Paracoccaceae</taxon>
        <taxon>Pseudooceanicola</taxon>
    </lineage>
</organism>
<dbReference type="GO" id="GO:0016887">
    <property type="term" value="F:ATP hydrolysis activity"/>
    <property type="evidence" value="ECO:0007669"/>
    <property type="project" value="InterPro"/>
</dbReference>
<reference evidence="11 12" key="1">
    <citation type="submission" date="2017-03" db="EMBL/GenBank/DDBJ databases">
        <authorList>
            <person name="Afonso C.L."/>
            <person name="Miller P.J."/>
            <person name="Scott M.A."/>
            <person name="Spackman E."/>
            <person name="Goraichik I."/>
            <person name="Dimitrov K.M."/>
            <person name="Suarez D.L."/>
            <person name="Swayne D.E."/>
        </authorList>
    </citation>
    <scope>NUCLEOTIDE SEQUENCE [LARGE SCALE GENOMIC DNA]</scope>
    <source>
        <strain evidence="11 12">CECT 7751</strain>
    </source>
</reference>
<dbReference type="GO" id="GO:0015833">
    <property type="term" value="P:peptide transport"/>
    <property type="evidence" value="ECO:0007669"/>
    <property type="project" value="InterPro"/>
</dbReference>
<evidence type="ECO:0000256" key="6">
    <source>
        <dbReference type="ARBA" id="ARBA00022741"/>
    </source>
</evidence>
<dbReference type="OrthoDB" id="9802264at2"/>
<keyword evidence="5" id="KW-0997">Cell inner membrane</keyword>
<feature type="domain" description="ABC transporter" evidence="10">
    <location>
        <begin position="275"/>
        <end position="514"/>
    </location>
</feature>
<dbReference type="InterPro" id="IPR027417">
    <property type="entry name" value="P-loop_NTPase"/>
</dbReference>
<comment type="subcellular location">
    <subcellularLocation>
        <location evidence="1">Cell inner membrane</location>
        <topology evidence="1">Peripheral membrane protein</topology>
    </subcellularLocation>
</comment>
<dbReference type="InterPro" id="IPR003439">
    <property type="entry name" value="ABC_transporter-like_ATP-bd"/>
</dbReference>
<evidence type="ECO:0000256" key="7">
    <source>
        <dbReference type="ARBA" id="ARBA00022840"/>
    </source>
</evidence>
<dbReference type="AlphaFoldDB" id="A0A1X6Z265"/>
<keyword evidence="3" id="KW-0813">Transport</keyword>
<dbReference type="RefSeq" id="WP_085887596.1">
    <property type="nucleotide sequence ID" value="NZ_FWFN01000003.1"/>
</dbReference>
<evidence type="ECO:0000256" key="8">
    <source>
        <dbReference type="ARBA" id="ARBA00022967"/>
    </source>
</evidence>
<dbReference type="InterPro" id="IPR013563">
    <property type="entry name" value="Oligopep_ABC_C"/>
</dbReference>
<dbReference type="PROSITE" id="PS00211">
    <property type="entry name" value="ABC_TRANSPORTER_1"/>
    <property type="match status" value="2"/>
</dbReference>
<dbReference type="InterPro" id="IPR050388">
    <property type="entry name" value="ABC_Ni/Peptide_Import"/>
</dbReference>
<keyword evidence="12" id="KW-1185">Reference proteome</keyword>
<evidence type="ECO:0000256" key="3">
    <source>
        <dbReference type="ARBA" id="ARBA00022448"/>
    </source>
</evidence>
<dbReference type="EMBL" id="FWFN01000003">
    <property type="protein sequence ID" value="SLN38287.1"/>
    <property type="molecule type" value="Genomic_DNA"/>
</dbReference>
<dbReference type="InterPro" id="IPR003593">
    <property type="entry name" value="AAA+_ATPase"/>
</dbReference>
<dbReference type="Gene3D" id="3.40.50.300">
    <property type="entry name" value="P-loop containing nucleotide triphosphate hydrolases"/>
    <property type="match status" value="2"/>
</dbReference>
<dbReference type="SUPFAM" id="SSF52540">
    <property type="entry name" value="P-loop containing nucleoside triphosphate hydrolases"/>
    <property type="match status" value="2"/>
</dbReference>
<evidence type="ECO:0000256" key="2">
    <source>
        <dbReference type="ARBA" id="ARBA00005417"/>
    </source>
</evidence>
<evidence type="ECO:0000256" key="1">
    <source>
        <dbReference type="ARBA" id="ARBA00004417"/>
    </source>
</evidence>
<comment type="similarity">
    <text evidence="2">Belongs to the ABC transporter superfamily.</text>
</comment>
<evidence type="ECO:0000256" key="9">
    <source>
        <dbReference type="ARBA" id="ARBA00023136"/>
    </source>
</evidence>
<keyword evidence="4" id="KW-1003">Cell membrane</keyword>
<dbReference type="GO" id="GO:0005524">
    <property type="term" value="F:ATP binding"/>
    <property type="evidence" value="ECO:0007669"/>
    <property type="project" value="UniProtKB-KW"/>
</dbReference>
<dbReference type="CDD" id="cd03257">
    <property type="entry name" value="ABC_NikE_OppD_transporters"/>
    <property type="match status" value="2"/>
</dbReference>
<dbReference type="PANTHER" id="PTHR43297">
    <property type="entry name" value="OLIGOPEPTIDE TRANSPORT ATP-BINDING PROTEIN APPD"/>
    <property type="match status" value="1"/>
</dbReference>
<keyword evidence="6" id="KW-0547">Nucleotide-binding</keyword>
<dbReference type="PANTHER" id="PTHR43297:SF14">
    <property type="entry name" value="ATPASE AAA-TYPE CORE DOMAIN-CONTAINING PROTEIN"/>
    <property type="match status" value="1"/>
</dbReference>
<dbReference type="GO" id="GO:0005886">
    <property type="term" value="C:plasma membrane"/>
    <property type="evidence" value="ECO:0007669"/>
    <property type="project" value="UniProtKB-SubCell"/>
</dbReference>
<feature type="domain" description="ABC transporter" evidence="10">
    <location>
        <begin position="6"/>
        <end position="253"/>
    </location>
</feature>
<keyword evidence="9" id="KW-0472">Membrane</keyword>
<evidence type="ECO:0000259" key="10">
    <source>
        <dbReference type="PROSITE" id="PS50893"/>
    </source>
</evidence>
<keyword evidence="11" id="KW-0378">Hydrolase</keyword>
<dbReference type="Pfam" id="PF08352">
    <property type="entry name" value="oligo_HPY"/>
    <property type="match status" value="1"/>
</dbReference>
<sequence>MSDDILRIRDLRVSTDTGVELLHGVSLELERGEILGLIGESGAGKSTIGLAAMGYGRGGCRITGGEVQLAGKDLASCTRREREAVRGARIAYVAQSAAAAFNPAHRLEKQIIEAPLYHGLMTEAEARAWMVELFTALGLPEPETFGRRFPHQVSGGQLQRAMVALAMACKPDVLVLDEPTTALDVTTQIEVLRLLRDTIRKYETSALYITHDLAVIAQVADRLVVLRHGQEVETGPTQQILTAPREDYTRRLVSERQASLSAPAGAAHKTGQELLRVEEVDATYGKAPVLSGIDLSVKQGETVAIVGESGSGKSTLARVVAGLLPPSRGRVAFDGAALPPSYRRRGKDLLRRIQLIYQLPDVALNPRQTVAEAIGRPLSRFQGLTGGANRAEVLRLLDQIGLPAEMADRLPGALSGGQKQRVCIARALAAKPDLIICDEVTSALDPLVAEDILRLLRRLQDELGITYLFITHDLSVVKRLADRTVVMQKGRIVEEAETDRLFAAPAQAYTRGLLASVPQLDPGWLDSVLTAP</sequence>
<name>A0A1X6Z265_9RHOB</name>